<evidence type="ECO:0000256" key="3">
    <source>
        <dbReference type="ARBA" id="ARBA00023125"/>
    </source>
</evidence>
<dbReference type="NCBIfam" id="TIGR02937">
    <property type="entry name" value="sigma70-ECF"/>
    <property type="match status" value="1"/>
</dbReference>
<dbReference type="Gene3D" id="1.10.1740.10">
    <property type="match status" value="1"/>
</dbReference>
<name>A0ABS1DYM9_RUBGE</name>
<dbReference type="InterPro" id="IPR013324">
    <property type="entry name" value="RNA_pol_sigma_r3/r4-like"/>
</dbReference>
<dbReference type="InterPro" id="IPR007630">
    <property type="entry name" value="RNA_pol_sigma70_r4"/>
</dbReference>
<keyword evidence="1" id="KW-0805">Transcription regulation</keyword>
<dbReference type="SUPFAM" id="SSF88659">
    <property type="entry name" value="Sigma3 and sigma4 domains of RNA polymerase sigma factors"/>
    <property type="match status" value="1"/>
</dbReference>
<keyword evidence="2" id="KW-0731">Sigma factor</keyword>
<keyword evidence="4" id="KW-0804">Transcription</keyword>
<comment type="caution">
    <text evidence="7">The sequence shown here is derived from an EMBL/GenBank/DDBJ whole genome shotgun (WGS) entry which is preliminary data.</text>
</comment>
<evidence type="ECO:0000256" key="2">
    <source>
        <dbReference type="ARBA" id="ARBA00023082"/>
    </source>
</evidence>
<protein>
    <submittedName>
        <fullName evidence="7">Flagellar biosynthesis protein FliA</fullName>
    </submittedName>
</protein>
<sequence>MISLEGVPSSLVARNQSWVRQQAQTLVRHLPANVEKADLIQVGLIAVAQASLSFVWEGDRESPEAREAFARYARQRVKGAMIDELRQMDVLTRAQRRKIKVLQIARERWRSTNGGEAGLAELARLCKMDIEEIALLEQLAQASQQRSSSGGGDEDEPEFAERHHPATEKDEVEARVDTAIVLRRLEAFFAQLPERERQVIDAYLGVGMSPVELAASLKVTPSRVSQMYHGLLRRMAVRFGNVPHQRATDRARRPGRADMEALVVQREQELQSHPEAGPWGEMMEDVLVSPAERFGIRIDVPPGTRW</sequence>
<keyword evidence="3" id="KW-0238">DNA-binding</keyword>
<keyword evidence="7" id="KW-0282">Flagellum</keyword>
<dbReference type="SUPFAM" id="SSF88946">
    <property type="entry name" value="Sigma2 domain of RNA polymerase sigma factors"/>
    <property type="match status" value="1"/>
</dbReference>
<reference evidence="7" key="1">
    <citation type="submission" date="2017-08" db="EMBL/GenBank/DDBJ databases">
        <authorList>
            <person name="Imhoff J.F."/>
            <person name="Rahn T."/>
            <person name="Kuenzel S."/>
            <person name="Neulinger S.C."/>
        </authorList>
    </citation>
    <scope>NUCLEOTIDE SEQUENCE</scope>
    <source>
        <strain evidence="7">IM 151</strain>
    </source>
</reference>
<evidence type="ECO:0000256" key="1">
    <source>
        <dbReference type="ARBA" id="ARBA00023015"/>
    </source>
</evidence>
<evidence type="ECO:0000256" key="4">
    <source>
        <dbReference type="ARBA" id="ARBA00023163"/>
    </source>
</evidence>
<dbReference type="Gene3D" id="1.20.140.160">
    <property type="match status" value="1"/>
</dbReference>
<evidence type="ECO:0000256" key="5">
    <source>
        <dbReference type="SAM" id="MobiDB-lite"/>
    </source>
</evidence>
<organism evidence="7 8">
    <name type="scientific">Rubrivivax gelatinosus</name>
    <name type="common">Rhodocyclus gelatinosus</name>
    <name type="synonym">Rhodopseudomonas gelatinosa</name>
    <dbReference type="NCBI Taxonomy" id="28068"/>
    <lineage>
        <taxon>Bacteria</taxon>
        <taxon>Pseudomonadati</taxon>
        <taxon>Pseudomonadota</taxon>
        <taxon>Betaproteobacteria</taxon>
        <taxon>Burkholderiales</taxon>
        <taxon>Sphaerotilaceae</taxon>
        <taxon>Rubrivivax</taxon>
    </lineage>
</organism>
<feature type="region of interest" description="Disordered" evidence="5">
    <location>
        <begin position="144"/>
        <end position="172"/>
    </location>
</feature>
<keyword evidence="7" id="KW-0966">Cell projection</keyword>
<feature type="compositionally biased region" description="Basic and acidic residues" evidence="5">
    <location>
        <begin position="159"/>
        <end position="172"/>
    </location>
</feature>
<accession>A0ABS1DYM9</accession>
<evidence type="ECO:0000313" key="7">
    <source>
        <dbReference type="EMBL" id="MBK1714618.1"/>
    </source>
</evidence>
<evidence type="ECO:0000313" key="8">
    <source>
        <dbReference type="Proteomes" id="UP001041814"/>
    </source>
</evidence>
<keyword evidence="8" id="KW-1185">Reference proteome</keyword>
<dbReference type="InterPro" id="IPR014284">
    <property type="entry name" value="RNA_pol_sigma-70_dom"/>
</dbReference>
<dbReference type="PANTHER" id="PTHR30385">
    <property type="entry name" value="SIGMA FACTOR F FLAGELLAR"/>
    <property type="match status" value="1"/>
</dbReference>
<dbReference type="EMBL" id="NRRU01000074">
    <property type="protein sequence ID" value="MBK1714618.1"/>
    <property type="molecule type" value="Genomic_DNA"/>
</dbReference>
<reference evidence="7" key="2">
    <citation type="journal article" date="2020" name="Microorganisms">
        <title>Osmotic Adaptation and Compatible Solute Biosynthesis of Phototrophic Bacteria as Revealed from Genome Analyses.</title>
        <authorList>
            <person name="Imhoff J.F."/>
            <person name="Rahn T."/>
            <person name="Kunzel S."/>
            <person name="Keller A."/>
            <person name="Neulinger S.C."/>
        </authorList>
    </citation>
    <scope>NUCLEOTIDE SEQUENCE</scope>
    <source>
        <strain evidence="7">IM 151</strain>
    </source>
</reference>
<dbReference type="RefSeq" id="WP_200227806.1">
    <property type="nucleotide sequence ID" value="NZ_NRRT01000013.1"/>
</dbReference>
<dbReference type="InterPro" id="IPR013325">
    <property type="entry name" value="RNA_pol_sigma_r2"/>
</dbReference>
<feature type="domain" description="RNA polymerase sigma-70 region 4" evidence="6">
    <location>
        <begin position="190"/>
        <end position="234"/>
    </location>
</feature>
<keyword evidence="7" id="KW-0969">Cilium</keyword>
<gene>
    <name evidence="7" type="ORF">CKO43_17765</name>
</gene>
<dbReference type="Proteomes" id="UP001041814">
    <property type="component" value="Unassembled WGS sequence"/>
</dbReference>
<proteinExistence type="predicted"/>
<dbReference type="Pfam" id="PF04545">
    <property type="entry name" value="Sigma70_r4"/>
    <property type="match status" value="1"/>
</dbReference>
<evidence type="ECO:0000259" key="6">
    <source>
        <dbReference type="Pfam" id="PF04545"/>
    </source>
</evidence>